<dbReference type="AlphaFoldDB" id="A0A9X3WJY2"/>
<dbReference type="Proteomes" id="UP001145069">
    <property type="component" value="Unassembled WGS sequence"/>
</dbReference>
<dbReference type="InterPro" id="IPR047960">
    <property type="entry name" value="Transpos_IS1380"/>
</dbReference>
<dbReference type="NCBIfam" id="NF033539">
    <property type="entry name" value="transpos_IS1380"/>
    <property type="match status" value="1"/>
</dbReference>
<evidence type="ECO:0000259" key="1">
    <source>
        <dbReference type="Pfam" id="PF13701"/>
    </source>
</evidence>
<reference evidence="2" key="1">
    <citation type="submission" date="2022-06" db="EMBL/GenBank/DDBJ databases">
        <title>Aquibacillus sp. a new bacterium isolated from soil saline samples.</title>
        <authorList>
            <person name="Galisteo C."/>
            <person name="De La Haba R."/>
            <person name="Sanchez-Porro C."/>
            <person name="Ventosa A."/>
        </authorList>
    </citation>
    <scope>NUCLEOTIDE SEQUENCE</scope>
    <source>
        <strain evidence="2">3ASR75-54</strain>
    </source>
</reference>
<evidence type="ECO:0000313" key="3">
    <source>
        <dbReference type="Proteomes" id="UP001145069"/>
    </source>
</evidence>
<sequence length="401" mass="46933">MLEASLSIKKQNGTYPLSDVSLALILGRLLGLDRISHFEDIEEETLLKRFFNWDKLPDYTTYYNDLRRFKSNEDLKGLEDTNMALTQRILSDQDRVILDFDSTVNTVYGNQQGAEVGYNSHNPGKKSLHPLLVFEGRSRLCLYAELRNGKAYTSDGKVEAAIESLRHIPSGASVMARFDKGFPNDVHLSFFEDYRDLDTGVPKEILYVGKLKLFKSLVKKGLEKKWCRVYEGTKFIEWTEINHRAQTWSRSRRIILIRMAEASDFEEPYLSEEFLWEYQAIVTNMTDSGDEIWRFYNHRACMENYIKEAKNGFGADHVSGEEFYANFADLWLKMIAYNILILFCKEGCEEAFSSYTISRFRRTFWEIPAILVTHARQWKLKISNTFTRFDSWLKCYRKFSN</sequence>
<organism evidence="2 3">
    <name type="scientific">Aquibacillus salsiterrae</name>
    <dbReference type="NCBI Taxonomy" id="2950439"/>
    <lineage>
        <taxon>Bacteria</taxon>
        <taxon>Bacillati</taxon>
        <taxon>Bacillota</taxon>
        <taxon>Bacilli</taxon>
        <taxon>Bacillales</taxon>
        <taxon>Bacillaceae</taxon>
        <taxon>Aquibacillus</taxon>
    </lineage>
</organism>
<protein>
    <submittedName>
        <fullName evidence="2">IS1380 family transposase</fullName>
    </submittedName>
</protein>
<dbReference type="SUPFAM" id="SSF53098">
    <property type="entry name" value="Ribonuclease H-like"/>
    <property type="match status" value="1"/>
</dbReference>
<gene>
    <name evidence="2" type="ORF">NC799_16370</name>
</gene>
<dbReference type="RefSeq" id="WP_272447522.1">
    <property type="nucleotide sequence ID" value="NZ_JAMQKC010000028.1"/>
</dbReference>
<name>A0A9X3WJY2_9BACI</name>
<dbReference type="InterPro" id="IPR012337">
    <property type="entry name" value="RNaseH-like_sf"/>
</dbReference>
<dbReference type="EMBL" id="JAMQKC010000028">
    <property type="protein sequence ID" value="MDC3418456.1"/>
    <property type="molecule type" value="Genomic_DNA"/>
</dbReference>
<feature type="domain" description="Transposase DDE" evidence="1">
    <location>
        <begin position="14"/>
        <end position="392"/>
    </location>
</feature>
<evidence type="ECO:0000313" key="2">
    <source>
        <dbReference type="EMBL" id="MDC3418456.1"/>
    </source>
</evidence>
<proteinExistence type="predicted"/>
<keyword evidence="3" id="KW-1185">Reference proteome</keyword>
<dbReference type="Pfam" id="PF13701">
    <property type="entry name" value="DDE_Tnp_1_4"/>
    <property type="match status" value="1"/>
</dbReference>
<dbReference type="InterPro" id="IPR025668">
    <property type="entry name" value="Tnp_DDE_dom"/>
</dbReference>
<comment type="caution">
    <text evidence="2">The sequence shown here is derived from an EMBL/GenBank/DDBJ whole genome shotgun (WGS) entry which is preliminary data.</text>
</comment>
<accession>A0A9X3WJY2</accession>